<dbReference type="PANTHER" id="PTHR33273:SF4">
    <property type="entry name" value="ENDONUCLEASE_EXONUCLEASE_PHOSPHATASE DOMAIN-CONTAINING PROTEIN"/>
    <property type="match status" value="1"/>
</dbReference>
<comment type="caution">
    <text evidence="4">The sequence shown here is derived from an EMBL/GenBank/DDBJ whole genome shotgun (WGS) entry which is preliminary data.</text>
</comment>
<sequence>MKAAQLPVPVPQVPSEAPSVPPESPKPEQHATVTWTKVVGRKTKATTSAAKKSADATPGKTTYSGRTKSTKPPPSPKTAAVTITLTDGSTANYAEAMAAAKQRINLADCGISHLRQKKAITGGLILEVPGPDSTKKADALAERLRAALADMGVRIARPVKTGEIRVMDLDESITRNDIAAVISETGGCSQEEVKVGEIRLNPSRLGTAWVRCPITAFRKLADVKYLRVGWVSVRVRILAARQLQCFRCLEVGHVRKHCQNTIDRSLCCYCCGEQGHKARECEAKVPKCPVCADLGRPADHRLGSAKCNPPKKSTGPGKGNLNHCRAAQDLLQQCLVEWSVALAVVAEPYKVPNNPRWFGSVGNKVAIFWGGKQGDPPCTILEKGLGFVAVQWGIVGVVGCYISPNSGFEAYESYLDNLAACIRRCLPRPTIILGDFNAHSKLWGDKRDDRRGNLIQDWAAELNLQLLNQGSTSTCVRWQGESIVDLTWATPSASHMVSGWRVAEEVVTLSDHRHIVFQVTQRPSCMSNHRNCSPPLRWSLKKLNRDLLVAAAHVAAWPNQSQGLLSDPEEEAAWFRHAMISICDASMPRARQAKRKMIYWSSGDIERRRSQSCNV</sequence>
<dbReference type="InterPro" id="IPR005135">
    <property type="entry name" value="Endo/exonuclease/phosphatase"/>
</dbReference>
<dbReference type="AlphaFoldDB" id="A0A8S4QFZ8"/>
<accession>A0A8S4QFZ8</accession>
<dbReference type="InterPro" id="IPR036691">
    <property type="entry name" value="Endo/exonu/phosph_ase_sf"/>
</dbReference>
<dbReference type="Pfam" id="PF14529">
    <property type="entry name" value="Exo_endo_phos_2"/>
    <property type="match status" value="1"/>
</dbReference>
<feature type="domain" description="CCHC-type" evidence="3">
    <location>
        <begin position="245"/>
        <end position="260"/>
    </location>
</feature>
<dbReference type="EMBL" id="CAKXAJ010005422">
    <property type="protein sequence ID" value="CAH2209136.1"/>
    <property type="molecule type" value="Genomic_DNA"/>
</dbReference>
<feature type="non-terminal residue" evidence="4">
    <location>
        <position position="615"/>
    </location>
</feature>
<feature type="domain" description="CCHC-type" evidence="3">
    <location>
        <begin position="268"/>
        <end position="281"/>
    </location>
</feature>
<dbReference type="PANTHER" id="PTHR33273">
    <property type="entry name" value="DOMAIN-CONTAINING PROTEIN, PUTATIVE-RELATED"/>
    <property type="match status" value="1"/>
</dbReference>
<dbReference type="GO" id="GO:0003824">
    <property type="term" value="F:catalytic activity"/>
    <property type="evidence" value="ECO:0007669"/>
    <property type="project" value="InterPro"/>
</dbReference>
<dbReference type="SUPFAM" id="SSF57756">
    <property type="entry name" value="Retrovirus zinc finger-like domains"/>
    <property type="match status" value="1"/>
</dbReference>
<evidence type="ECO:0000256" key="1">
    <source>
        <dbReference type="PROSITE-ProRule" id="PRU00047"/>
    </source>
</evidence>
<dbReference type="SUPFAM" id="SSF56219">
    <property type="entry name" value="DNase I-like"/>
    <property type="match status" value="1"/>
</dbReference>
<dbReference type="GO" id="GO:0003676">
    <property type="term" value="F:nucleic acid binding"/>
    <property type="evidence" value="ECO:0007669"/>
    <property type="project" value="InterPro"/>
</dbReference>
<dbReference type="GO" id="GO:0008270">
    <property type="term" value="F:zinc ion binding"/>
    <property type="evidence" value="ECO:0007669"/>
    <property type="project" value="UniProtKB-KW"/>
</dbReference>
<dbReference type="CDD" id="cd09077">
    <property type="entry name" value="R1-I-EN"/>
    <property type="match status" value="1"/>
</dbReference>
<dbReference type="Proteomes" id="UP000838756">
    <property type="component" value="Unassembled WGS sequence"/>
</dbReference>
<reference evidence="4" key="1">
    <citation type="submission" date="2022-03" db="EMBL/GenBank/DDBJ databases">
        <authorList>
            <person name="Lindestad O."/>
        </authorList>
    </citation>
    <scope>NUCLEOTIDE SEQUENCE</scope>
</reference>
<dbReference type="PROSITE" id="PS50158">
    <property type="entry name" value="ZF_CCHC"/>
    <property type="match status" value="2"/>
</dbReference>
<dbReference type="InterPro" id="IPR036875">
    <property type="entry name" value="Znf_CCHC_sf"/>
</dbReference>
<evidence type="ECO:0000313" key="5">
    <source>
        <dbReference type="Proteomes" id="UP000838756"/>
    </source>
</evidence>
<evidence type="ECO:0000259" key="3">
    <source>
        <dbReference type="PROSITE" id="PS50158"/>
    </source>
</evidence>
<feature type="region of interest" description="Disordered" evidence="2">
    <location>
        <begin position="1"/>
        <end position="79"/>
    </location>
</feature>
<name>A0A8S4QFZ8_9NEOP</name>
<feature type="compositionally biased region" description="Low complexity" evidence="2">
    <location>
        <begin position="45"/>
        <end position="57"/>
    </location>
</feature>
<dbReference type="Gene3D" id="3.60.10.10">
    <property type="entry name" value="Endonuclease/exonuclease/phosphatase"/>
    <property type="match status" value="1"/>
</dbReference>
<dbReference type="Gene3D" id="4.10.60.10">
    <property type="entry name" value="Zinc finger, CCHC-type"/>
    <property type="match status" value="1"/>
</dbReference>
<protein>
    <submittedName>
        <fullName evidence="4">Jg18883 protein</fullName>
    </submittedName>
</protein>
<dbReference type="InterPro" id="IPR001878">
    <property type="entry name" value="Znf_CCHC"/>
</dbReference>
<evidence type="ECO:0000256" key="2">
    <source>
        <dbReference type="SAM" id="MobiDB-lite"/>
    </source>
</evidence>
<keyword evidence="1" id="KW-0863">Zinc-finger</keyword>
<organism evidence="4 5">
    <name type="scientific">Pararge aegeria aegeria</name>
    <dbReference type="NCBI Taxonomy" id="348720"/>
    <lineage>
        <taxon>Eukaryota</taxon>
        <taxon>Metazoa</taxon>
        <taxon>Ecdysozoa</taxon>
        <taxon>Arthropoda</taxon>
        <taxon>Hexapoda</taxon>
        <taxon>Insecta</taxon>
        <taxon>Pterygota</taxon>
        <taxon>Neoptera</taxon>
        <taxon>Endopterygota</taxon>
        <taxon>Lepidoptera</taxon>
        <taxon>Glossata</taxon>
        <taxon>Ditrysia</taxon>
        <taxon>Papilionoidea</taxon>
        <taxon>Nymphalidae</taxon>
        <taxon>Satyrinae</taxon>
        <taxon>Satyrini</taxon>
        <taxon>Parargina</taxon>
        <taxon>Pararge</taxon>
    </lineage>
</organism>
<keyword evidence="1" id="KW-0862">Zinc</keyword>
<dbReference type="OrthoDB" id="415822at2759"/>
<gene>
    <name evidence="4" type="primary">jg18883</name>
    <name evidence="4" type="ORF">PAEG_LOCUS1538</name>
</gene>
<evidence type="ECO:0000313" key="4">
    <source>
        <dbReference type="EMBL" id="CAH2209136.1"/>
    </source>
</evidence>
<dbReference type="SMART" id="SM00343">
    <property type="entry name" value="ZnF_C2HC"/>
    <property type="match status" value="2"/>
</dbReference>
<keyword evidence="5" id="KW-1185">Reference proteome</keyword>
<proteinExistence type="predicted"/>
<keyword evidence="1" id="KW-0479">Metal-binding</keyword>